<keyword evidence="6 13" id="KW-1133">Transmembrane helix</keyword>
<name>A0ABD2MRZ7_9CUCU</name>
<keyword evidence="8 13" id="KW-0472">Membrane</keyword>
<feature type="transmembrane region" description="Helical" evidence="13">
    <location>
        <begin position="287"/>
        <end position="304"/>
    </location>
</feature>
<comment type="caution">
    <text evidence="15">The sequence shown here is derived from an EMBL/GenBank/DDBJ whole genome shotgun (WGS) entry which is preliminary data.</text>
</comment>
<keyword evidence="7" id="KW-0406">Ion transport</keyword>
<dbReference type="GO" id="GO:0005886">
    <property type="term" value="C:plasma membrane"/>
    <property type="evidence" value="ECO:0007669"/>
    <property type="project" value="UniProtKB-SubCell"/>
</dbReference>
<reference evidence="15 16" key="1">
    <citation type="journal article" date="2021" name="BMC Biol.">
        <title>Horizontally acquired antibacterial genes associated with adaptive radiation of ladybird beetles.</title>
        <authorList>
            <person name="Li H.S."/>
            <person name="Tang X.F."/>
            <person name="Huang Y.H."/>
            <person name="Xu Z.Y."/>
            <person name="Chen M.L."/>
            <person name="Du X.Y."/>
            <person name="Qiu B.Y."/>
            <person name="Chen P.T."/>
            <person name="Zhang W."/>
            <person name="Slipinski A."/>
            <person name="Escalona H.E."/>
            <person name="Waterhouse R.M."/>
            <person name="Zwick A."/>
            <person name="Pang H."/>
        </authorList>
    </citation>
    <scope>NUCLEOTIDE SEQUENCE [LARGE SCALE GENOMIC DNA]</scope>
    <source>
        <strain evidence="15">SYSU2018</strain>
    </source>
</reference>
<feature type="transmembrane region" description="Helical" evidence="13">
    <location>
        <begin position="521"/>
        <end position="544"/>
    </location>
</feature>
<dbReference type="PANTHER" id="PTHR42643:SF35">
    <property type="entry name" value="IONOTROPIC RECEPTOR 68A, ISOFORM A"/>
    <property type="match status" value="1"/>
</dbReference>
<dbReference type="Proteomes" id="UP001516400">
    <property type="component" value="Unassembled WGS sequence"/>
</dbReference>
<evidence type="ECO:0000256" key="6">
    <source>
        <dbReference type="ARBA" id="ARBA00022989"/>
    </source>
</evidence>
<accession>A0ABD2MRZ7</accession>
<feature type="transmembrane region" description="Helical" evidence="13">
    <location>
        <begin position="193"/>
        <end position="214"/>
    </location>
</feature>
<evidence type="ECO:0000256" key="13">
    <source>
        <dbReference type="SAM" id="Phobius"/>
    </source>
</evidence>
<feature type="domain" description="Ionotropic glutamate receptor L-glutamate and glycine-binding" evidence="14">
    <location>
        <begin position="68"/>
        <end position="140"/>
    </location>
</feature>
<evidence type="ECO:0000256" key="8">
    <source>
        <dbReference type="ARBA" id="ARBA00023136"/>
    </source>
</evidence>
<keyword evidence="9" id="KW-0675">Receptor</keyword>
<dbReference type="GO" id="GO:0034220">
    <property type="term" value="P:monoatomic ion transmembrane transport"/>
    <property type="evidence" value="ECO:0007669"/>
    <property type="project" value="UniProtKB-KW"/>
</dbReference>
<evidence type="ECO:0000256" key="12">
    <source>
        <dbReference type="ARBA" id="ARBA00023303"/>
    </source>
</evidence>
<keyword evidence="11" id="KW-1071">Ligand-gated ion channel</keyword>
<evidence type="ECO:0000256" key="1">
    <source>
        <dbReference type="ARBA" id="ARBA00004651"/>
    </source>
</evidence>
<evidence type="ECO:0000259" key="14">
    <source>
        <dbReference type="SMART" id="SM00918"/>
    </source>
</evidence>
<dbReference type="PANTHER" id="PTHR42643">
    <property type="entry name" value="IONOTROPIC RECEPTOR 20A-RELATED"/>
    <property type="match status" value="1"/>
</dbReference>
<keyword evidence="12" id="KW-0407">Ion channel</keyword>
<dbReference type="InterPro" id="IPR001320">
    <property type="entry name" value="Iontro_rcpt_C"/>
</dbReference>
<keyword evidence="3" id="KW-0813">Transport</keyword>
<dbReference type="Pfam" id="PF00060">
    <property type="entry name" value="Lig_chan"/>
    <property type="match status" value="1"/>
</dbReference>
<evidence type="ECO:0000313" key="15">
    <source>
        <dbReference type="EMBL" id="KAL3269193.1"/>
    </source>
</evidence>
<evidence type="ECO:0000256" key="11">
    <source>
        <dbReference type="ARBA" id="ARBA00023286"/>
    </source>
</evidence>
<keyword evidence="4" id="KW-1003">Cell membrane</keyword>
<comment type="subcellular location">
    <subcellularLocation>
        <location evidence="1">Cell membrane</location>
        <topology evidence="1">Multi-pass membrane protein</topology>
    </subcellularLocation>
</comment>
<dbReference type="Pfam" id="PF10613">
    <property type="entry name" value="Lig_chan-Glu_bd"/>
    <property type="match status" value="1"/>
</dbReference>
<evidence type="ECO:0000256" key="3">
    <source>
        <dbReference type="ARBA" id="ARBA00022448"/>
    </source>
</evidence>
<dbReference type="GO" id="GO:0050906">
    <property type="term" value="P:detection of stimulus involved in sensory perception"/>
    <property type="evidence" value="ECO:0007669"/>
    <property type="project" value="UniProtKB-ARBA"/>
</dbReference>
<evidence type="ECO:0000313" key="16">
    <source>
        <dbReference type="Proteomes" id="UP001516400"/>
    </source>
</evidence>
<dbReference type="Gene3D" id="3.40.190.10">
    <property type="entry name" value="Periplasmic binding protein-like II"/>
    <property type="match status" value="1"/>
</dbReference>
<comment type="similarity">
    <text evidence="2">Belongs to the glutamate-gated ion channel (TC 1.A.10.1) family.</text>
</comment>
<dbReference type="AlphaFoldDB" id="A0ABD2MRZ7"/>
<evidence type="ECO:0000256" key="10">
    <source>
        <dbReference type="ARBA" id="ARBA00023180"/>
    </source>
</evidence>
<evidence type="ECO:0000256" key="9">
    <source>
        <dbReference type="ARBA" id="ARBA00023170"/>
    </source>
</evidence>
<sequence>MGDVKKKNSPWFELITVPFPSPVTSILVPKRLDIYSKGNFRRGTDLFREKTIDLKNQTLKVVTFSHTPGTKKNQNATNHLNLTDNMSSSFNGAEIEILKTVSMAMNFNYEIYEPENSDVELWGRKDSGARYTGLIGEMVYTHADIALGDLYYIPTILNLMDLTIPYNTECLTFVTPEALTDNSWKTLILPFSGYMWLGVLLCLLMSATAFCLLARFHDHVSRLKEEYESNIDVIHVKKKKVITLTIFPEVYKMDNNVKYNMMKGQYNKPIKEGQAIGLYQFSEPVNCLLYTYSMLLLVSLPKLPTGWSLRIFTGWYWLYSLLVVVAYRSSLTAILARPVPRVTIDTLQELYDSKIACGSWGEINREFFKTALDPILRVIGETFETVNNSDDAIDRVADGKFAFYENTYFLKEAIVERQLRFQASRNKGNSTNDTEVASNIVEEDRSLHIMGDCVINMPISIGLQKNSPIKPRFDKHIRRVLEGGLIKKWLDDAMQKILNTEIQTNNKEEIKALMSMKKFSGALVVLFIGYVSSMLFLIGEILHFNLVIKRDPNYNKYSRSIVKNLDRKFYTYMHISI</sequence>
<feature type="transmembrane region" description="Helical" evidence="13">
    <location>
        <begin position="316"/>
        <end position="336"/>
    </location>
</feature>
<organism evidence="15 16">
    <name type="scientific">Cryptolaemus montrouzieri</name>
    <dbReference type="NCBI Taxonomy" id="559131"/>
    <lineage>
        <taxon>Eukaryota</taxon>
        <taxon>Metazoa</taxon>
        <taxon>Ecdysozoa</taxon>
        <taxon>Arthropoda</taxon>
        <taxon>Hexapoda</taxon>
        <taxon>Insecta</taxon>
        <taxon>Pterygota</taxon>
        <taxon>Neoptera</taxon>
        <taxon>Endopterygota</taxon>
        <taxon>Coleoptera</taxon>
        <taxon>Polyphaga</taxon>
        <taxon>Cucujiformia</taxon>
        <taxon>Coccinelloidea</taxon>
        <taxon>Coccinellidae</taxon>
        <taxon>Scymninae</taxon>
        <taxon>Scymnini</taxon>
        <taxon>Cryptolaemus</taxon>
    </lineage>
</organism>
<proteinExistence type="inferred from homology"/>
<keyword evidence="16" id="KW-1185">Reference proteome</keyword>
<dbReference type="SUPFAM" id="SSF53850">
    <property type="entry name" value="Periplasmic binding protein-like II"/>
    <property type="match status" value="1"/>
</dbReference>
<dbReference type="InterPro" id="IPR052192">
    <property type="entry name" value="Insect_Ionotropic_Sensory_Rcpt"/>
</dbReference>
<evidence type="ECO:0000256" key="7">
    <source>
        <dbReference type="ARBA" id="ARBA00023065"/>
    </source>
</evidence>
<keyword evidence="5 13" id="KW-0812">Transmembrane</keyword>
<evidence type="ECO:0000256" key="5">
    <source>
        <dbReference type="ARBA" id="ARBA00022692"/>
    </source>
</evidence>
<evidence type="ECO:0000256" key="2">
    <source>
        <dbReference type="ARBA" id="ARBA00008685"/>
    </source>
</evidence>
<dbReference type="Gene3D" id="1.10.287.70">
    <property type="match status" value="1"/>
</dbReference>
<keyword evidence="10" id="KW-0325">Glycoprotein</keyword>
<dbReference type="EMBL" id="JABFTP020000021">
    <property type="protein sequence ID" value="KAL3269193.1"/>
    <property type="molecule type" value="Genomic_DNA"/>
</dbReference>
<dbReference type="SMART" id="SM00918">
    <property type="entry name" value="Lig_chan-Glu_bd"/>
    <property type="match status" value="1"/>
</dbReference>
<gene>
    <name evidence="15" type="ORF">HHI36_008276</name>
</gene>
<evidence type="ECO:0000256" key="4">
    <source>
        <dbReference type="ARBA" id="ARBA00022475"/>
    </source>
</evidence>
<protein>
    <recommendedName>
        <fullName evidence="14">Ionotropic glutamate receptor L-glutamate and glycine-binding domain-containing protein</fullName>
    </recommendedName>
</protein>
<dbReference type="InterPro" id="IPR019594">
    <property type="entry name" value="Glu/Gly-bd"/>
</dbReference>